<dbReference type="Proteomes" id="UP000002051">
    <property type="component" value="Chromosome 6"/>
</dbReference>
<evidence type="ECO:0000259" key="5">
    <source>
        <dbReference type="Pfam" id="PF04083"/>
    </source>
</evidence>
<feature type="chain" id="PRO_5014499335" description="Lipase" evidence="4">
    <location>
        <begin position="29"/>
        <end position="396"/>
    </location>
</feature>
<dbReference type="EnsemblPlants" id="KEH25444">
    <property type="protein sequence ID" value="KEH25444"/>
    <property type="gene ID" value="MTR_6g023715"/>
</dbReference>
<dbReference type="Gene3D" id="3.40.50.1820">
    <property type="entry name" value="alpha/beta hydrolase"/>
    <property type="match status" value="1"/>
</dbReference>
<feature type="domain" description="Partial AB-hydrolase lipase" evidence="5">
    <location>
        <begin position="51"/>
        <end position="110"/>
    </location>
</feature>
<dbReference type="InterPro" id="IPR006693">
    <property type="entry name" value="AB_hydrolase_lipase"/>
</dbReference>
<feature type="active site" description="Charge relay system" evidence="3">
    <location>
        <position position="371"/>
    </location>
</feature>
<evidence type="ECO:0000256" key="1">
    <source>
        <dbReference type="ARBA" id="ARBA00010701"/>
    </source>
</evidence>
<accession>A0A072U6S0</accession>
<dbReference type="Pfam" id="PF04083">
    <property type="entry name" value="Abhydro_lipase"/>
    <property type="match status" value="1"/>
</dbReference>
<organism evidence="6 8">
    <name type="scientific">Medicago truncatula</name>
    <name type="common">Barrel medic</name>
    <name type="synonym">Medicago tribuloides</name>
    <dbReference type="NCBI Taxonomy" id="3880"/>
    <lineage>
        <taxon>Eukaryota</taxon>
        <taxon>Viridiplantae</taxon>
        <taxon>Streptophyta</taxon>
        <taxon>Embryophyta</taxon>
        <taxon>Tracheophyta</taxon>
        <taxon>Spermatophyta</taxon>
        <taxon>Magnoliopsida</taxon>
        <taxon>eudicotyledons</taxon>
        <taxon>Gunneridae</taxon>
        <taxon>Pentapetalae</taxon>
        <taxon>rosids</taxon>
        <taxon>fabids</taxon>
        <taxon>Fabales</taxon>
        <taxon>Fabaceae</taxon>
        <taxon>Papilionoideae</taxon>
        <taxon>50 kb inversion clade</taxon>
        <taxon>NPAAA clade</taxon>
        <taxon>Hologalegina</taxon>
        <taxon>IRL clade</taxon>
        <taxon>Trifolieae</taxon>
        <taxon>Medicago</taxon>
    </lineage>
</organism>
<feature type="active site" description="Charge relay system" evidence="3">
    <location>
        <position position="337"/>
    </location>
</feature>
<dbReference type="GO" id="GO:0016042">
    <property type="term" value="P:lipid catabolic process"/>
    <property type="evidence" value="ECO:0007669"/>
    <property type="project" value="UniProtKB-KW"/>
</dbReference>
<evidence type="ECO:0000313" key="7">
    <source>
        <dbReference type="EnsemblPlants" id="KEH25444"/>
    </source>
</evidence>
<feature type="active site" description="Nucleophile" evidence="3">
    <location>
        <position position="186"/>
    </location>
</feature>
<dbReference type="SUPFAM" id="SSF53474">
    <property type="entry name" value="alpha/beta-Hydrolases"/>
    <property type="match status" value="1"/>
</dbReference>
<keyword evidence="2" id="KW-0443">Lipid metabolism</keyword>
<dbReference type="GO" id="GO:0016298">
    <property type="term" value="F:lipase activity"/>
    <property type="evidence" value="ECO:0000318"/>
    <property type="project" value="GO_Central"/>
</dbReference>
<dbReference type="AlphaFoldDB" id="A0A072U6S0"/>
<dbReference type="PIRSF" id="PIRSF000862">
    <property type="entry name" value="Steryl_ester_lip"/>
    <property type="match status" value="1"/>
</dbReference>
<dbReference type="HOGENOM" id="CLU_010974_1_1_1"/>
<feature type="signal peptide" evidence="4">
    <location>
        <begin position="1"/>
        <end position="28"/>
    </location>
</feature>
<dbReference type="EMBL" id="CM001222">
    <property type="protein sequence ID" value="KEH25444.1"/>
    <property type="molecule type" value="Genomic_DNA"/>
</dbReference>
<evidence type="ECO:0000313" key="8">
    <source>
        <dbReference type="Proteomes" id="UP000002051"/>
    </source>
</evidence>
<keyword evidence="4" id="KW-0732">Signal</keyword>
<evidence type="ECO:0000256" key="4">
    <source>
        <dbReference type="SAM" id="SignalP"/>
    </source>
</evidence>
<gene>
    <name evidence="6" type="ordered locus">MTR_6g023715</name>
</gene>
<reference evidence="6 8" key="1">
    <citation type="journal article" date="2011" name="Nature">
        <title>The Medicago genome provides insight into the evolution of rhizobial symbioses.</title>
        <authorList>
            <person name="Young N.D."/>
            <person name="Debelle F."/>
            <person name="Oldroyd G.E."/>
            <person name="Geurts R."/>
            <person name="Cannon S.B."/>
            <person name="Udvardi M.K."/>
            <person name="Benedito V.A."/>
            <person name="Mayer K.F."/>
            <person name="Gouzy J."/>
            <person name="Schoof H."/>
            <person name="Van de Peer Y."/>
            <person name="Proost S."/>
            <person name="Cook D.R."/>
            <person name="Meyers B.C."/>
            <person name="Spannagl M."/>
            <person name="Cheung F."/>
            <person name="De Mita S."/>
            <person name="Krishnakumar V."/>
            <person name="Gundlach H."/>
            <person name="Zhou S."/>
            <person name="Mudge J."/>
            <person name="Bharti A.K."/>
            <person name="Murray J.D."/>
            <person name="Naoumkina M.A."/>
            <person name="Rosen B."/>
            <person name="Silverstein K.A."/>
            <person name="Tang H."/>
            <person name="Rombauts S."/>
            <person name="Zhao P.X."/>
            <person name="Zhou P."/>
            <person name="Barbe V."/>
            <person name="Bardou P."/>
            <person name="Bechner M."/>
            <person name="Bellec A."/>
            <person name="Berger A."/>
            <person name="Berges H."/>
            <person name="Bidwell S."/>
            <person name="Bisseling T."/>
            <person name="Choisne N."/>
            <person name="Couloux A."/>
            <person name="Denny R."/>
            <person name="Deshpande S."/>
            <person name="Dai X."/>
            <person name="Doyle J.J."/>
            <person name="Dudez A.M."/>
            <person name="Farmer A.D."/>
            <person name="Fouteau S."/>
            <person name="Franken C."/>
            <person name="Gibelin C."/>
            <person name="Gish J."/>
            <person name="Goldstein S."/>
            <person name="Gonzalez A.J."/>
            <person name="Green P.J."/>
            <person name="Hallab A."/>
            <person name="Hartog M."/>
            <person name="Hua A."/>
            <person name="Humphray S.J."/>
            <person name="Jeong D.H."/>
            <person name="Jing Y."/>
            <person name="Jocker A."/>
            <person name="Kenton S.M."/>
            <person name="Kim D.J."/>
            <person name="Klee K."/>
            <person name="Lai H."/>
            <person name="Lang C."/>
            <person name="Lin S."/>
            <person name="Macmil S.L."/>
            <person name="Magdelenat G."/>
            <person name="Matthews L."/>
            <person name="McCorrison J."/>
            <person name="Monaghan E.L."/>
            <person name="Mun J.H."/>
            <person name="Najar F.Z."/>
            <person name="Nicholson C."/>
            <person name="Noirot C."/>
            <person name="O'Bleness M."/>
            <person name="Paule C.R."/>
            <person name="Poulain J."/>
            <person name="Prion F."/>
            <person name="Qin B."/>
            <person name="Qu C."/>
            <person name="Retzel E.F."/>
            <person name="Riddle C."/>
            <person name="Sallet E."/>
            <person name="Samain S."/>
            <person name="Samson N."/>
            <person name="Sanders I."/>
            <person name="Saurat O."/>
            <person name="Scarpelli C."/>
            <person name="Schiex T."/>
            <person name="Segurens B."/>
            <person name="Severin A.J."/>
            <person name="Sherrier D.J."/>
            <person name="Shi R."/>
            <person name="Sims S."/>
            <person name="Singer S.R."/>
            <person name="Sinharoy S."/>
            <person name="Sterck L."/>
            <person name="Viollet A."/>
            <person name="Wang B.B."/>
            <person name="Wang K."/>
            <person name="Wang M."/>
            <person name="Wang X."/>
            <person name="Warfsmann J."/>
            <person name="Weissenbach J."/>
            <person name="White D.D."/>
            <person name="White J.D."/>
            <person name="Wiley G.B."/>
            <person name="Wincker P."/>
            <person name="Xing Y."/>
            <person name="Yang L."/>
            <person name="Yao Z."/>
            <person name="Ying F."/>
            <person name="Zhai J."/>
            <person name="Zhou L."/>
            <person name="Zuber A."/>
            <person name="Denarie J."/>
            <person name="Dixon R.A."/>
            <person name="May G.D."/>
            <person name="Schwartz D.C."/>
            <person name="Rogers J."/>
            <person name="Quetier F."/>
            <person name="Town C.D."/>
            <person name="Roe B.A."/>
        </authorList>
    </citation>
    <scope>NUCLEOTIDE SEQUENCE [LARGE SCALE GENOMIC DNA]</scope>
    <source>
        <strain evidence="6">A17</strain>
        <strain evidence="7 8">cv. Jemalong A17</strain>
    </source>
</reference>
<dbReference type="FunFam" id="3.40.50.1820:FF:000126">
    <property type="entry name" value="Lipase"/>
    <property type="match status" value="1"/>
</dbReference>
<name>A0A072U6S0_MEDTR</name>
<dbReference type="InterPro" id="IPR029058">
    <property type="entry name" value="AB_hydrolase_fold"/>
</dbReference>
<evidence type="ECO:0000313" key="6">
    <source>
        <dbReference type="EMBL" id="KEH25444.1"/>
    </source>
</evidence>
<sequence>MAFPGFMNIAALTLCIFVLANCNHQVQASSRAFSGKESKISPGNGLCASWVTIHGYKCQELEVTTKDGYILSIQRIPEGRSEVKNNVTKKKEPVIVQHGVAVDGATWFLNSPKQNLPMILADNGFDVWVTNTRGTKYSRKHTSLDPSNKKYWDWSWDELVTDEMPAIFDFVSKQTGEQKINYIGHSLGTLVALVSLSEGKWVNQVKSVALLSPIAYLSKVKTVLGQVGARSLLGEKKFSKILTKYIINVFFNCPILGENCCLTSSAFQQFLKVAPQSSSTRNLFHLAQTVRSGVLAKFDFERLGSNMVHYGKLTPPIYNLSNIPKNVPIFISYGGRDALSDVADVKRLLNEHFRNHDTGKLSVQFIDNYAHLDYVMAANANEIVYKNVTSFFQRQW</sequence>
<proteinExistence type="inferred from homology"/>
<dbReference type="PANTHER" id="PTHR11005">
    <property type="entry name" value="LYSOSOMAL ACID LIPASE-RELATED"/>
    <property type="match status" value="1"/>
</dbReference>
<protein>
    <recommendedName>
        <fullName evidence="2">Lipase</fullName>
    </recommendedName>
</protein>
<reference evidence="7" key="3">
    <citation type="submission" date="2015-04" db="UniProtKB">
        <authorList>
            <consortium name="EnsemblPlants"/>
        </authorList>
    </citation>
    <scope>IDENTIFICATION</scope>
    <source>
        <strain evidence="7">cv. Jemalong A17</strain>
    </source>
</reference>
<dbReference type="STRING" id="3880.A0A072U6S0"/>
<reference evidence="6 8" key="2">
    <citation type="journal article" date="2014" name="BMC Genomics">
        <title>An improved genome release (version Mt4.0) for the model legume Medicago truncatula.</title>
        <authorList>
            <person name="Tang H."/>
            <person name="Krishnakumar V."/>
            <person name="Bidwell S."/>
            <person name="Rosen B."/>
            <person name="Chan A."/>
            <person name="Zhou S."/>
            <person name="Gentzbittel L."/>
            <person name="Childs K.L."/>
            <person name="Yandell M."/>
            <person name="Gundlach H."/>
            <person name="Mayer K.F."/>
            <person name="Schwartz D.C."/>
            <person name="Town C.D."/>
        </authorList>
    </citation>
    <scope>GENOME REANNOTATION</scope>
    <source>
        <strain evidence="6">A17</strain>
        <strain evidence="7 8">cv. Jemalong A17</strain>
    </source>
</reference>
<dbReference type="InterPro" id="IPR025483">
    <property type="entry name" value="Lipase_euk"/>
</dbReference>
<keyword evidence="8" id="KW-1185">Reference proteome</keyword>
<keyword evidence="2" id="KW-0378">Hydrolase</keyword>
<comment type="similarity">
    <text evidence="1 2">Belongs to the AB hydrolase superfamily. Lipase family.</text>
</comment>
<dbReference type="GO" id="GO:0006629">
    <property type="term" value="P:lipid metabolic process"/>
    <property type="evidence" value="ECO:0000318"/>
    <property type="project" value="GO_Central"/>
</dbReference>
<keyword evidence="2" id="KW-0442">Lipid degradation</keyword>
<evidence type="ECO:0000256" key="2">
    <source>
        <dbReference type="PIRNR" id="PIRNR000862"/>
    </source>
</evidence>
<evidence type="ECO:0000256" key="3">
    <source>
        <dbReference type="PIRSR" id="PIRSR000862-1"/>
    </source>
</evidence>